<name>A0A6V8ML82_9BACT</name>
<organism evidence="1 2">
    <name type="scientific">Geomonas silvestris</name>
    <dbReference type="NCBI Taxonomy" id="2740184"/>
    <lineage>
        <taxon>Bacteria</taxon>
        <taxon>Pseudomonadati</taxon>
        <taxon>Thermodesulfobacteriota</taxon>
        <taxon>Desulfuromonadia</taxon>
        <taxon>Geobacterales</taxon>
        <taxon>Geobacteraceae</taxon>
        <taxon>Geomonas</taxon>
    </lineage>
</organism>
<comment type="caution">
    <text evidence="1">The sequence shown here is derived from an EMBL/GenBank/DDBJ whole genome shotgun (WGS) entry which is preliminary data.</text>
</comment>
<evidence type="ECO:0000313" key="2">
    <source>
        <dbReference type="Proteomes" id="UP000556026"/>
    </source>
</evidence>
<dbReference type="EMBL" id="BLXX01000008">
    <property type="protein sequence ID" value="GFO60399.1"/>
    <property type="molecule type" value="Genomic_DNA"/>
</dbReference>
<dbReference type="Proteomes" id="UP000556026">
    <property type="component" value="Unassembled WGS sequence"/>
</dbReference>
<sequence>MDEELKEIEALTNELLRVLEGFWSECQAGALNKARFLSERKGSLDY</sequence>
<dbReference type="AlphaFoldDB" id="A0A6V8ML82"/>
<reference evidence="2" key="1">
    <citation type="submission" date="2020-06" db="EMBL/GenBank/DDBJ databases">
        <title>Draft genomic sequence of Geomonas sp. Red330.</title>
        <authorList>
            <person name="Itoh H."/>
            <person name="Zhenxing X."/>
            <person name="Ushijima N."/>
            <person name="Masuda Y."/>
            <person name="Shiratori Y."/>
            <person name="Senoo K."/>
        </authorList>
    </citation>
    <scope>NUCLEOTIDE SEQUENCE [LARGE SCALE GENOMIC DNA]</scope>
    <source>
        <strain evidence="2">Red330</strain>
    </source>
</reference>
<gene>
    <name evidence="1" type="ORF">GMST_27240</name>
</gene>
<protein>
    <submittedName>
        <fullName evidence="1">Uncharacterized protein</fullName>
    </submittedName>
</protein>
<evidence type="ECO:0000313" key="1">
    <source>
        <dbReference type="EMBL" id="GFO60399.1"/>
    </source>
</evidence>
<dbReference type="RefSeq" id="WP_183355220.1">
    <property type="nucleotide sequence ID" value="NZ_BLXX01000008.1"/>
</dbReference>
<accession>A0A6V8ML82</accession>
<proteinExistence type="predicted"/>
<keyword evidence="2" id="KW-1185">Reference proteome</keyword>